<proteinExistence type="inferred from homology"/>
<comment type="subcellular location">
    <subcellularLocation>
        <location evidence="2">Nucleus</location>
        <location evidence="2">Nucleolus</location>
    </subcellularLocation>
</comment>
<evidence type="ECO:0000256" key="1">
    <source>
        <dbReference type="ARBA" id="ARBA00003798"/>
    </source>
</evidence>
<name>G3J4D5_CORMM</name>
<dbReference type="FunFam" id="3.40.50.300:FF:001156">
    <property type="entry name" value="Polynucleotide 5-hydroxyl-kinase grc3"/>
    <property type="match status" value="1"/>
</dbReference>
<dbReference type="Gene3D" id="3.40.50.300">
    <property type="entry name" value="P-loop containing nucleotide triphosphate hydrolases"/>
    <property type="match status" value="1"/>
</dbReference>
<evidence type="ECO:0000256" key="10">
    <source>
        <dbReference type="ARBA" id="ARBA00022840"/>
    </source>
</evidence>
<comment type="similarity">
    <text evidence="3">Belongs to the Clp1 family. NOL9/GRC3 subfamily.</text>
</comment>
<feature type="region of interest" description="Disordered" evidence="12">
    <location>
        <begin position="1"/>
        <end position="114"/>
    </location>
</feature>
<evidence type="ECO:0000256" key="5">
    <source>
        <dbReference type="ARBA" id="ARBA00019824"/>
    </source>
</evidence>
<feature type="compositionally biased region" description="Basic and acidic residues" evidence="12">
    <location>
        <begin position="79"/>
        <end position="90"/>
    </location>
</feature>
<dbReference type="SUPFAM" id="SSF52540">
    <property type="entry name" value="P-loop containing nucleoside triphosphate hydrolases"/>
    <property type="match status" value="1"/>
</dbReference>
<dbReference type="InParanoid" id="G3J4D5"/>
<dbReference type="HOGENOM" id="CLU_010345_1_0_1"/>
<evidence type="ECO:0000256" key="11">
    <source>
        <dbReference type="ARBA" id="ARBA00023242"/>
    </source>
</evidence>
<keyword evidence="11" id="KW-0539">Nucleus</keyword>
<dbReference type="AlphaFoldDB" id="G3J4D5"/>
<dbReference type="KEGG" id="cmt:CCM_01310"/>
<dbReference type="PANTHER" id="PTHR12755">
    <property type="entry name" value="CLEAVAGE/POLYADENYLATION FACTOR IA SUBUNIT CLP1P"/>
    <property type="match status" value="1"/>
</dbReference>
<evidence type="ECO:0000256" key="8">
    <source>
        <dbReference type="ARBA" id="ARBA00022741"/>
    </source>
</evidence>
<dbReference type="eggNOG" id="KOG2750">
    <property type="taxonomic scope" value="Eukaryota"/>
</dbReference>
<gene>
    <name evidence="14" type="ORF">CCM_01310</name>
</gene>
<keyword evidence="10" id="KW-0067">ATP-binding</keyword>
<feature type="domain" description="Clp1 P-loop" evidence="13">
    <location>
        <begin position="264"/>
        <end position="458"/>
    </location>
</feature>
<dbReference type="GO" id="GO:0005524">
    <property type="term" value="F:ATP binding"/>
    <property type="evidence" value="ECO:0007669"/>
    <property type="project" value="UniProtKB-KW"/>
</dbReference>
<dbReference type="GO" id="GO:0051731">
    <property type="term" value="F:polynucleotide 5'-hydroxyl-kinase activity"/>
    <property type="evidence" value="ECO:0007669"/>
    <property type="project" value="InterPro"/>
</dbReference>
<comment type="function">
    <text evidence="1">Polynucleotide 5'-kinase involved in rRNA processing.</text>
</comment>
<dbReference type="PANTHER" id="PTHR12755:SF3">
    <property type="entry name" value="POLYNUCLEOTIDE 5'-HYDROXYL-KINASE NOL9"/>
    <property type="match status" value="1"/>
</dbReference>
<dbReference type="InterPro" id="IPR032319">
    <property type="entry name" value="CLP1_P"/>
</dbReference>
<dbReference type="EMBL" id="JH126399">
    <property type="protein sequence ID" value="EGX96652.1"/>
    <property type="molecule type" value="Genomic_DNA"/>
</dbReference>
<evidence type="ECO:0000313" key="15">
    <source>
        <dbReference type="Proteomes" id="UP000001610"/>
    </source>
</evidence>
<dbReference type="Proteomes" id="UP000001610">
    <property type="component" value="Unassembled WGS sequence"/>
</dbReference>
<evidence type="ECO:0000256" key="6">
    <source>
        <dbReference type="ARBA" id="ARBA00022552"/>
    </source>
</evidence>
<dbReference type="GO" id="GO:0000448">
    <property type="term" value="P:cleavage in ITS2 between 5.8S rRNA and LSU-rRNA of tricistronic rRNA transcript (SSU-rRNA, 5.8S rRNA, LSU-rRNA)"/>
    <property type="evidence" value="ECO:0007669"/>
    <property type="project" value="TreeGrafter"/>
</dbReference>
<dbReference type="OrthoDB" id="4054781at2759"/>
<keyword evidence="15" id="KW-1185">Reference proteome</keyword>
<accession>G3J4D5</accession>
<dbReference type="RefSeq" id="XP_006666529.1">
    <property type="nucleotide sequence ID" value="XM_006666466.1"/>
</dbReference>
<evidence type="ECO:0000313" key="14">
    <source>
        <dbReference type="EMBL" id="EGX96652.1"/>
    </source>
</evidence>
<feature type="compositionally biased region" description="Low complexity" evidence="12">
    <location>
        <begin position="68"/>
        <end position="77"/>
    </location>
</feature>
<evidence type="ECO:0000256" key="12">
    <source>
        <dbReference type="SAM" id="MobiDB-lite"/>
    </source>
</evidence>
<dbReference type="STRING" id="983644.G3J4D5"/>
<keyword evidence="9" id="KW-0418">Kinase</keyword>
<evidence type="ECO:0000256" key="9">
    <source>
        <dbReference type="ARBA" id="ARBA00022777"/>
    </source>
</evidence>
<evidence type="ECO:0000256" key="2">
    <source>
        <dbReference type="ARBA" id="ARBA00004604"/>
    </source>
</evidence>
<dbReference type="VEuPathDB" id="FungiDB:CCM_01310"/>
<organism evidence="14 15">
    <name type="scientific">Cordyceps militaris (strain CM01)</name>
    <name type="common">Caterpillar fungus</name>
    <dbReference type="NCBI Taxonomy" id="983644"/>
    <lineage>
        <taxon>Eukaryota</taxon>
        <taxon>Fungi</taxon>
        <taxon>Dikarya</taxon>
        <taxon>Ascomycota</taxon>
        <taxon>Pezizomycotina</taxon>
        <taxon>Sordariomycetes</taxon>
        <taxon>Hypocreomycetidae</taxon>
        <taxon>Hypocreales</taxon>
        <taxon>Cordycipitaceae</taxon>
        <taxon>Cordyceps</taxon>
    </lineage>
</organism>
<feature type="compositionally biased region" description="Low complexity" evidence="12">
    <location>
        <begin position="17"/>
        <end position="36"/>
    </location>
</feature>
<evidence type="ECO:0000256" key="4">
    <source>
        <dbReference type="ARBA" id="ARBA00018706"/>
    </source>
</evidence>
<dbReference type="Pfam" id="PF16575">
    <property type="entry name" value="CLP1_P"/>
    <property type="match status" value="1"/>
</dbReference>
<keyword evidence="7" id="KW-0808">Transferase</keyword>
<keyword evidence="8" id="KW-0547">Nucleotide-binding</keyword>
<dbReference type="GO" id="GO:0005730">
    <property type="term" value="C:nucleolus"/>
    <property type="evidence" value="ECO:0007669"/>
    <property type="project" value="UniProtKB-SubCell"/>
</dbReference>
<dbReference type="InterPro" id="IPR027417">
    <property type="entry name" value="P-loop_NTPase"/>
</dbReference>
<dbReference type="InterPro" id="IPR045116">
    <property type="entry name" value="Clp1/Grc3"/>
</dbReference>
<dbReference type="GeneID" id="18163341"/>
<reference evidence="14 15" key="1">
    <citation type="journal article" date="2011" name="Genome Biol.">
        <title>Genome sequence of the insect pathogenic fungus Cordyceps militaris, a valued traditional Chinese medicine.</title>
        <authorList>
            <person name="Zheng P."/>
            <person name="Xia Y."/>
            <person name="Xiao G."/>
            <person name="Xiong C."/>
            <person name="Hu X."/>
            <person name="Zhang S."/>
            <person name="Zheng H."/>
            <person name="Huang Y."/>
            <person name="Zhou Y."/>
            <person name="Wang S."/>
            <person name="Zhao G.P."/>
            <person name="Liu X."/>
            <person name="St Leger R.J."/>
            <person name="Wang C."/>
        </authorList>
    </citation>
    <scope>NUCLEOTIDE SEQUENCE [LARGE SCALE GENOMIC DNA]</scope>
    <source>
        <strain evidence="14 15">CM01</strain>
    </source>
</reference>
<keyword evidence="6" id="KW-0698">rRNA processing</keyword>
<evidence type="ECO:0000259" key="13">
    <source>
        <dbReference type="Pfam" id="PF16575"/>
    </source>
</evidence>
<dbReference type="FunCoup" id="G3J4D5">
    <property type="interactions" value="138"/>
</dbReference>
<dbReference type="OMA" id="PEFAPMG"/>
<sequence>MSASKRRKLEEGQEAPQSAVSALSARRQLAAAAVLRETSSSPEDEPKQRVGNQFSVLQRVAQADRGSPKSPSTPKSAAARREGASKRSTDKGVATPESGASTPKVVPYSSFRLGKNNHRKHKDGYSELRLSNSERFIVLGSFGIKVLAGEVAIVGATLTASETIHWVHAPHCHALPVIRTSEKTRLELHNENADRPLFCLSSLSPLYQRIWHKPDRNSEETDSSSEDTFKIELNSPPEWNKAISDIIGSTKVDRQTQISALVCGPKGAGKSTFSKLLTNRLLTTTDRAATSQSVTGVAVIDLDPGQPEYSPAGTVSLIHVTRPNFGTPFSHPGLHQAGHRVMRSHALASVSPAMSPSLYTQCATDLYETYRRTLRNCPLLINTPGWILGTGLDLLVELITKLIPSQVIYMSEEGPVDVVEVLRSSTRNEFLTLPSQPCEFTTRTGSQFRAMQAMSYFHLAEVSRAGSPSTLSWNPRPLSALPPWEVRYSSKRRGIKGILSYDYQSPPELLRAAIDGMVVAVVEVEADEAFRDIIAGYDSASQPPVSTVQISGSKEQTTETPALRIIESPEGLPIISNTNDATLDPRYSRAMGLALVRGVDTKSKKLQLISPITETQIHSTRSQGHDIILIHGKFDAPTWAYAEDFFFQRATAPLENQKEQGDVDVTYEGANEEESGPVQDPVEEAQDVPADQASGACGEIWAETLEISSAVRPRLKMPGTSGSPGKNGLISWTQDATQSQTLAVQGQGSVQQKSCEFEQSHSDWVVLTAGQQLPSGSRGSPRLSFVQ</sequence>
<protein>
    <recommendedName>
        <fullName evidence="5">Polynucleotide 5'-hydroxyl-kinase GRC3</fullName>
    </recommendedName>
    <alternativeName>
        <fullName evidence="4">Polynucleotide 5'-hydroxyl-kinase grc3</fullName>
    </alternativeName>
</protein>
<evidence type="ECO:0000256" key="3">
    <source>
        <dbReference type="ARBA" id="ARBA00011003"/>
    </source>
</evidence>
<evidence type="ECO:0000256" key="7">
    <source>
        <dbReference type="ARBA" id="ARBA00022679"/>
    </source>
</evidence>